<reference evidence="7" key="1">
    <citation type="journal article" date="2019" name="Int. J. Syst. Evol. Microbiol.">
        <title>The Global Catalogue of Microorganisms (GCM) 10K type strain sequencing project: providing services to taxonomists for standard genome sequencing and annotation.</title>
        <authorList>
            <consortium name="The Broad Institute Genomics Platform"/>
            <consortium name="The Broad Institute Genome Sequencing Center for Infectious Disease"/>
            <person name="Wu L."/>
            <person name="Ma J."/>
        </authorList>
    </citation>
    <scope>NUCLEOTIDE SEQUENCE [LARGE SCALE GENOMIC DNA]</scope>
    <source>
        <strain evidence="7">JCM 17809</strain>
    </source>
</reference>
<dbReference type="Gene3D" id="3.40.50.300">
    <property type="entry name" value="P-loop containing nucleotide triphosphate hydrolases"/>
    <property type="match status" value="1"/>
</dbReference>
<dbReference type="SUPFAM" id="SSF46894">
    <property type="entry name" value="C-terminal effector domain of the bipartite response regulators"/>
    <property type="match status" value="1"/>
</dbReference>
<dbReference type="SMART" id="SM00421">
    <property type="entry name" value="HTH_LUXR"/>
    <property type="match status" value="1"/>
</dbReference>
<dbReference type="SUPFAM" id="SSF48452">
    <property type="entry name" value="TPR-like"/>
    <property type="match status" value="1"/>
</dbReference>
<dbReference type="InterPro" id="IPR041617">
    <property type="entry name" value="TPR_MalT"/>
</dbReference>
<dbReference type="Pfam" id="PF00196">
    <property type="entry name" value="GerE"/>
    <property type="match status" value="1"/>
</dbReference>
<proteinExistence type="predicted"/>
<dbReference type="RefSeq" id="WP_345202929.1">
    <property type="nucleotide sequence ID" value="NZ_BAABGM010000004.1"/>
</dbReference>
<keyword evidence="7" id="KW-1185">Reference proteome</keyword>
<dbReference type="PANTHER" id="PTHR44688">
    <property type="entry name" value="DNA-BINDING TRANSCRIPTIONAL ACTIVATOR DEVR_DOSR"/>
    <property type="match status" value="1"/>
</dbReference>
<dbReference type="Pfam" id="PF13401">
    <property type="entry name" value="AAA_22"/>
    <property type="match status" value="1"/>
</dbReference>
<protein>
    <recommendedName>
        <fullName evidence="5">HTH luxR-type domain-containing protein</fullName>
    </recommendedName>
</protein>
<evidence type="ECO:0000256" key="4">
    <source>
        <dbReference type="SAM" id="MobiDB-lite"/>
    </source>
</evidence>
<evidence type="ECO:0000256" key="1">
    <source>
        <dbReference type="ARBA" id="ARBA00023015"/>
    </source>
</evidence>
<dbReference type="InterPro" id="IPR027417">
    <property type="entry name" value="P-loop_NTPase"/>
</dbReference>
<dbReference type="Gene3D" id="1.25.40.10">
    <property type="entry name" value="Tetratricopeptide repeat domain"/>
    <property type="match status" value="1"/>
</dbReference>
<dbReference type="InterPro" id="IPR011990">
    <property type="entry name" value="TPR-like_helical_dom_sf"/>
</dbReference>
<dbReference type="InterPro" id="IPR049945">
    <property type="entry name" value="AAA_22"/>
</dbReference>
<evidence type="ECO:0000259" key="5">
    <source>
        <dbReference type="PROSITE" id="PS50043"/>
    </source>
</evidence>
<dbReference type="InterPro" id="IPR016032">
    <property type="entry name" value="Sig_transdc_resp-reg_C-effctor"/>
</dbReference>
<dbReference type="PANTHER" id="PTHR44688:SF16">
    <property type="entry name" value="DNA-BINDING TRANSCRIPTIONAL ACTIVATOR DEVR_DOSR"/>
    <property type="match status" value="1"/>
</dbReference>
<evidence type="ECO:0000313" key="6">
    <source>
        <dbReference type="EMBL" id="GAA4400695.1"/>
    </source>
</evidence>
<keyword evidence="1" id="KW-0805">Transcription regulation</keyword>
<dbReference type="InterPro" id="IPR036388">
    <property type="entry name" value="WH-like_DNA-bd_sf"/>
</dbReference>
<gene>
    <name evidence="6" type="ORF">GCM10023168_09700</name>
</gene>
<keyword evidence="2" id="KW-0238">DNA-binding</keyword>
<dbReference type="Pfam" id="PF25873">
    <property type="entry name" value="WHD_MalT"/>
    <property type="match status" value="1"/>
</dbReference>
<dbReference type="SUPFAM" id="SSF52540">
    <property type="entry name" value="P-loop containing nucleoside triphosphate hydrolases"/>
    <property type="match status" value="1"/>
</dbReference>
<evidence type="ECO:0000256" key="3">
    <source>
        <dbReference type="ARBA" id="ARBA00023163"/>
    </source>
</evidence>
<organism evidence="6 7">
    <name type="scientific">Fodinibacter luteus</name>
    <dbReference type="NCBI Taxonomy" id="552064"/>
    <lineage>
        <taxon>Bacteria</taxon>
        <taxon>Bacillati</taxon>
        <taxon>Actinomycetota</taxon>
        <taxon>Actinomycetes</taxon>
        <taxon>Micrococcales</taxon>
        <taxon>Intrasporangiaceae</taxon>
        <taxon>Fodinibacter (ex Wang et al. 2009)</taxon>
    </lineage>
</organism>
<feature type="region of interest" description="Disordered" evidence="4">
    <location>
        <begin position="821"/>
        <end position="862"/>
    </location>
</feature>
<sequence>MGDPVVETKFLVPQRHQELVPRRRLTVIVERASTSALTVVSAPAGFGKTTLLAQLASPPEQERSGRATAWVSLDEGDRDPRRFWSHVLHAVERTSPGAAASALDLLDSATGSLEGVIVALVNELSVHPGEVTLVLDDYHLVDDPALRDDMAFLLDHRPPQLHLVIGTRADPALPLARLRARGELVEVRAKDLRFTADEAAAYLNDVHGLDLSASEVSSLESRTEGWIAALQLAAASLHGRDDKRAFIAGFAGDDRFVVDYLADEVLDRQPAPLRRFLLETSVLERLSGPLCDAVTDQDDGASTLVALERRNLLIVPLDDRRQWYRYHRLFVDVLRSRLLTETSIDVSALHGRASAWFEQAGEMDAAVRHSVAAGDLVRAADLVELAAPALRRQRGEGVIRGWMDVIPDEVVRRRPVLASVFIAALMAGNAFAGVGKRLDDLEAVLAAPADAVVVRDRAQAERLPALIATHRAGLALVAGDLDLTISNAESALALAGTDDRLTLAAPRALQGLASWTVGDVRSAYQAYTAAAKDLEAAGHVADVLGCTVTLVDLALTLGRLGDAQRLARQALDLARSATTTDVVRGTADVWVALGRVAWQYGDAVASVRHLDRAADLGEGAGLPQQPYRWRVAMADVRAAAGDWRAADALLEEADRLYNGDFSPNVRPVAATRARVRVRAGDLAAARRWAGHRGLRPHVDVTYVHEYELLTLARILLAEHALSGDPATVTDTIDLLERLREAAEAGGRVGTAVEVAVLAALARDAAGDREQALESLRVALAVAQPEGWVRVIAEDAEGLCSLLDEVERLDGSSHFLADVRAAAGAPPSPTGAPPRGGRSGSPRSRDEGLAGTQDPRPAHIEPLSERELEVMRLLGSDLDGPDIARRLSVSLSTVRTHTQHIYAKLGVNNRRAAVRRAHQLGL</sequence>
<dbReference type="PROSITE" id="PS50043">
    <property type="entry name" value="HTH_LUXR_2"/>
    <property type="match status" value="1"/>
</dbReference>
<evidence type="ECO:0000313" key="7">
    <source>
        <dbReference type="Proteomes" id="UP001500945"/>
    </source>
</evidence>
<dbReference type="Proteomes" id="UP001500945">
    <property type="component" value="Unassembled WGS sequence"/>
</dbReference>
<keyword evidence="3" id="KW-0804">Transcription</keyword>
<feature type="domain" description="HTH luxR-type" evidence="5">
    <location>
        <begin position="855"/>
        <end position="920"/>
    </location>
</feature>
<dbReference type="InterPro" id="IPR000792">
    <property type="entry name" value="Tscrpt_reg_LuxR_C"/>
</dbReference>
<evidence type="ECO:0000256" key="2">
    <source>
        <dbReference type="ARBA" id="ARBA00023125"/>
    </source>
</evidence>
<dbReference type="CDD" id="cd06170">
    <property type="entry name" value="LuxR_C_like"/>
    <property type="match status" value="1"/>
</dbReference>
<feature type="compositionally biased region" description="Low complexity" evidence="4">
    <location>
        <begin position="832"/>
        <end position="841"/>
    </location>
</feature>
<dbReference type="PRINTS" id="PR00038">
    <property type="entry name" value="HTHLUXR"/>
</dbReference>
<dbReference type="InterPro" id="IPR059106">
    <property type="entry name" value="WHD_MalT"/>
</dbReference>
<name>A0ABP8K5L0_9MICO</name>
<comment type="caution">
    <text evidence="6">The sequence shown here is derived from an EMBL/GenBank/DDBJ whole genome shotgun (WGS) entry which is preliminary data.</text>
</comment>
<dbReference type="Gene3D" id="1.10.10.10">
    <property type="entry name" value="Winged helix-like DNA-binding domain superfamily/Winged helix DNA-binding domain"/>
    <property type="match status" value="1"/>
</dbReference>
<dbReference type="Pfam" id="PF17874">
    <property type="entry name" value="TPR_MalT"/>
    <property type="match status" value="1"/>
</dbReference>
<dbReference type="EMBL" id="BAABGM010000004">
    <property type="protein sequence ID" value="GAA4400695.1"/>
    <property type="molecule type" value="Genomic_DNA"/>
</dbReference>
<accession>A0ABP8K5L0</accession>